<gene>
    <name evidence="12" type="primary">cah</name>
    <name evidence="12" type="ORF">NCTC11621_01508</name>
</gene>
<feature type="chain" id="PRO_5025092027" description="Carbonic anhydrase" evidence="10">
    <location>
        <begin position="21"/>
        <end position="252"/>
    </location>
</feature>
<comment type="function">
    <text evidence="2 10">Reversible hydration of carbon dioxide.</text>
</comment>
<dbReference type="InterPro" id="IPR023561">
    <property type="entry name" value="Carbonic_anhydrase_a-class"/>
</dbReference>
<evidence type="ECO:0000256" key="1">
    <source>
        <dbReference type="ARBA" id="ARBA00001947"/>
    </source>
</evidence>
<dbReference type="PROSITE" id="PS51257">
    <property type="entry name" value="PROKAR_LIPOPROTEIN"/>
    <property type="match status" value="1"/>
</dbReference>
<reference evidence="12 13" key="1">
    <citation type="submission" date="2018-06" db="EMBL/GenBank/DDBJ databases">
        <authorList>
            <consortium name="Pathogen Informatics"/>
            <person name="Doyle S."/>
        </authorList>
    </citation>
    <scope>NUCLEOTIDE SEQUENCE [LARGE SCALE GENOMIC DNA]</scope>
    <source>
        <strain evidence="12 13">NCTC11621</strain>
    </source>
</reference>
<name>A0A379EWE0_9PAST</name>
<keyword evidence="6 10" id="KW-0479">Metal-binding</keyword>
<evidence type="ECO:0000259" key="11">
    <source>
        <dbReference type="PROSITE" id="PS51144"/>
    </source>
</evidence>
<protein>
    <recommendedName>
        <fullName evidence="5 10">Carbonic anhydrase</fullName>
        <ecNumber evidence="4 10">4.2.1.1</ecNumber>
    </recommendedName>
</protein>
<dbReference type="PANTHER" id="PTHR18952">
    <property type="entry name" value="CARBONIC ANHYDRASE"/>
    <property type="match status" value="1"/>
</dbReference>
<dbReference type="Proteomes" id="UP000254704">
    <property type="component" value="Unassembled WGS sequence"/>
</dbReference>
<keyword evidence="8 10" id="KW-0456">Lyase</keyword>
<proteinExistence type="inferred from homology"/>
<dbReference type="InterPro" id="IPR001148">
    <property type="entry name" value="CA_dom"/>
</dbReference>
<keyword evidence="10" id="KW-0732">Signal</keyword>
<evidence type="ECO:0000256" key="3">
    <source>
        <dbReference type="ARBA" id="ARBA00010718"/>
    </source>
</evidence>
<dbReference type="InterPro" id="IPR018338">
    <property type="entry name" value="Carbonic_anhydrase_a-class_CS"/>
</dbReference>
<comment type="catalytic activity">
    <reaction evidence="9 10">
        <text>hydrogencarbonate + H(+) = CO2 + H2O</text>
        <dbReference type="Rhea" id="RHEA:10748"/>
        <dbReference type="ChEBI" id="CHEBI:15377"/>
        <dbReference type="ChEBI" id="CHEBI:15378"/>
        <dbReference type="ChEBI" id="CHEBI:16526"/>
        <dbReference type="ChEBI" id="CHEBI:17544"/>
        <dbReference type="EC" id="4.2.1.1"/>
    </reaction>
</comment>
<dbReference type="AlphaFoldDB" id="A0A379EWE0"/>
<keyword evidence="7 10" id="KW-0862">Zinc</keyword>
<evidence type="ECO:0000256" key="9">
    <source>
        <dbReference type="ARBA" id="ARBA00048348"/>
    </source>
</evidence>
<dbReference type="GO" id="GO:0008270">
    <property type="term" value="F:zinc ion binding"/>
    <property type="evidence" value="ECO:0007669"/>
    <property type="project" value="UniProtKB-UniRule"/>
</dbReference>
<comment type="similarity">
    <text evidence="3 10">Belongs to the alpha-carbonic anhydrase family.</text>
</comment>
<dbReference type="PROSITE" id="PS51144">
    <property type="entry name" value="ALPHA_CA_2"/>
    <property type="match status" value="1"/>
</dbReference>
<dbReference type="EC" id="4.2.1.1" evidence="4 10"/>
<comment type="cofactor">
    <cofactor evidence="1 10">
        <name>Zn(2+)</name>
        <dbReference type="ChEBI" id="CHEBI:29105"/>
    </cofactor>
</comment>
<dbReference type="PROSITE" id="PS00162">
    <property type="entry name" value="ALPHA_CA_1"/>
    <property type="match status" value="1"/>
</dbReference>
<evidence type="ECO:0000313" key="13">
    <source>
        <dbReference type="Proteomes" id="UP000254704"/>
    </source>
</evidence>
<dbReference type="SUPFAM" id="SSF51069">
    <property type="entry name" value="Carbonic anhydrase"/>
    <property type="match status" value="1"/>
</dbReference>
<dbReference type="Pfam" id="PF00194">
    <property type="entry name" value="Carb_anhydrase"/>
    <property type="match status" value="1"/>
</dbReference>
<evidence type="ECO:0000313" key="12">
    <source>
        <dbReference type="EMBL" id="SUC10454.1"/>
    </source>
</evidence>
<dbReference type="PANTHER" id="PTHR18952:SF265">
    <property type="entry name" value="CARBONIC ANHYDRASE"/>
    <property type="match status" value="1"/>
</dbReference>
<sequence>MKMSKIFMLTFGVFALTACSQTMQSADKHTHWGYTGHESPEHWATLSPKFAICTEGKSQSPVNIVNAIDSKLAPIKIDYHPSSVEIVNNGHTIQVDFKDANNLMQLNGHTYTLKQFHFHVPSENQIRGKSFPLEAHFVHADKDGNLAVLGVLYVLSSENQRLAPIWHNFPQKAGEKHTLDIAFDPTKLIPKKRDYYRFSGSLTTPPCSEGVNWLVLKQYDNVSQAQVDAFSTLMKGHNNRPIQPINARVIVE</sequence>
<evidence type="ECO:0000256" key="10">
    <source>
        <dbReference type="RuleBase" id="RU367011"/>
    </source>
</evidence>
<evidence type="ECO:0000256" key="8">
    <source>
        <dbReference type="ARBA" id="ARBA00023239"/>
    </source>
</evidence>
<evidence type="ECO:0000256" key="6">
    <source>
        <dbReference type="ARBA" id="ARBA00022723"/>
    </source>
</evidence>
<dbReference type="InterPro" id="IPR036398">
    <property type="entry name" value="CA_dom_sf"/>
</dbReference>
<feature type="signal peptide" evidence="10">
    <location>
        <begin position="1"/>
        <end position="20"/>
    </location>
</feature>
<dbReference type="SMART" id="SM01057">
    <property type="entry name" value="Carb_anhydrase"/>
    <property type="match status" value="1"/>
</dbReference>
<evidence type="ECO:0000256" key="7">
    <source>
        <dbReference type="ARBA" id="ARBA00022833"/>
    </source>
</evidence>
<dbReference type="RefSeq" id="WP_115323128.1">
    <property type="nucleotide sequence ID" value="NZ_UGTV01000015.1"/>
</dbReference>
<dbReference type="GO" id="GO:0004089">
    <property type="term" value="F:carbonate dehydratase activity"/>
    <property type="evidence" value="ECO:0007669"/>
    <property type="project" value="UniProtKB-UniRule"/>
</dbReference>
<evidence type="ECO:0000256" key="2">
    <source>
        <dbReference type="ARBA" id="ARBA00002904"/>
    </source>
</evidence>
<evidence type="ECO:0000256" key="5">
    <source>
        <dbReference type="ARBA" id="ARBA00014628"/>
    </source>
</evidence>
<accession>A0A379EWE0</accession>
<feature type="domain" description="Alpha-carbonic anhydrase" evidence="11">
    <location>
        <begin position="30"/>
        <end position="252"/>
    </location>
</feature>
<dbReference type="CDD" id="cd03124">
    <property type="entry name" value="alpha_CA_prokaryotic_like"/>
    <property type="match status" value="1"/>
</dbReference>
<dbReference type="InterPro" id="IPR041891">
    <property type="entry name" value="Alpha_CA_prokaryot-like"/>
</dbReference>
<dbReference type="Gene3D" id="3.10.200.10">
    <property type="entry name" value="Alpha carbonic anhydrase"/>
    <property type="match status" value="1"/>
</dbReference>
<dbReference type="EMBL" id="UGTV01000015">
    <property type="protein sequence ID" value="SUC10454.1"/>
    <property type="molecule type" value="Genomic_DNA"/>
</dbReference>
<organism evidence="12 13">
    <name type="scientific">Pasteurella canis</name>
    <dbReference type="NCBI Taxonomy" id="753"/>
    <lineage>
        <taxon>Bacteria</taxon>
        <taxon>Pseudomonadati</taxon>
        <taxon>Pseudomonadota</taxon>
        <taxon>Gammaproteobacteria</taxon>
        <taxon>Pasteurellales</taxon>
        <taxon>Pasteurellaceae</taxon>
        <taxon>Pasteurella</taxon>
    </lineage>
</organism>
<evidence type="ECO:0000256" key="4">
    <source>
        <dbReference type="ARBA" id="ARBA00012925"/>
    </source>
</evidence>